<organism evidence="3">
    <name type="scientific">Streptomyces sp. SID14436</name>
    <dbReference type="NCBI Taxonomy" id="2706070"/>
    <lineage>
        <taxon>Bacteria</taxon>
        <taxon>Bacillati</taxon>
        <taxon>Actinomycetota</taxon>
        <taxon>Actinomycetes</taxon>
        <taxon>Kitasatosporales</taxon>
        <taxon>Streptomycetaceae</taxon>
        <taxon>Streptomyces</taxon>
    </lineage>
</organism>
<comment type="caution">
    <text evidence="3">The sequence shown here is derived from an EMBL/GenBank/DDBJ whole genome shotgun (WGS) entry which is preliminary data.</text>
</comment>
<feature type="domain" description="LysR substrate-binding" evidence="2">
    <location>
        <begin position="45"/>
        <end position="119"/>
    </location>
</feature>
<dbReference type="Pfam" id="PF03466">
    <property type="entry name" value="LysR_substrate"/>
    <property type="match status" value="1"/>
</dbReference>
<dbReference type="InterPro" id="IPR005119">
    <property type="entry name" value="LysR_subst-bd"/>
</dbReference>
<evidence type="ECO:0000256" key="1">
    <source>
        <dbReference type="SAM" id="MobiDB-lite"/>
    </source>
</evidence>
<dbReference type="SUPFAM" id="SSF53850">
    <property type="entry name" value="Periplasmic binding protein-like II"/>
    <property type="match status" value="1"/>
</dbReference>
<protein>
    <recommendedName>
        <fullName evidence="2">LysR substrate-binding domain-containing protein</fullName>
    </recommendedName>
</protein>
<reference evidence="3" key="1">
    <citation type="submission" date="2020-01" db="EMBL/GenBank/DDBJ databases">
        <title>Insect and environment-associated Actinomycetes.</title>
        <authorList>
            <person name="Currrie C."/>
            <person name="Chevrette M."/>
            <person name="Carlson C."/>
            <person name="Stubbendieck R."/>
            <person name="Wendt-Pienkowski E."/>
        </authorList>
    </citation>
    <scope>NUCLEOTIDE SEQUENCE</scope>
    <source>
        <strain evidence="3">SID14436</strain>
    </source>
</reference>
<dbReference type="EMBL" id="JAAGMD010000791">
    <property type="protein sequence ID" value="NEA89904.1"/>
    <property type="molecule type" value="Genomic_DNA"/>
</dbReference>
<evidence type="ECO:0000313" key="3">
    <source>
        <dbReference type="EMBL" id="NEA89904.1"/>
    </source>
</evidence>
<evidence type="ECO:0000259" key="2">
    <source>
        <dbReference type="Pfam" id="PF03466"/>
    </source>
</evidence>
<proteinExistence type="predicted"/>
<name>A0A6G3R356_9ACTN</name>
<dbReference type="RefSeq" id="WP_164333346.1">
    <property type="nucleotide sequence ID" value="NZ_JAAGMD010000791.1"/>
</dbReference>
<accession>A0A6G3R356</accession>
<dbReference type="AlphaFoldDB" id="A0A6G3R356"/>
<sequence length="138" mass="14051">MTQWASGRSQGPPLRADIGSAAGAGGALPTHVGPMTMPPRSASRTPCNMSHVEARPLLELGSAAAVRGSVVAGAGPAVLSELAVRGDLAQGRLVPVEVEGVDLRRSLRAVWPAGRHLAGPPAELLAVAVHRARRTGHG</sequence>
<dbReference type="Gene3D" id="3.40.190.10">
    <property type="entry name" value="Periplasmic binding protein-like II"/>
    <property type="match status" value="2"/>
</dbReference>
<gene>
    <name evidence="3" type="ORF">G3I53_28635</name>
</gene>
<feature type="region of interest" description="Disordered" evidence="1">
    <location>
        <begin position="1"/>
        <end position="47"/>
    </location>
</feature>